<comment type="subcellular location">
    <subcellularLocation>
        <location evidence="1 8 9">Nucleus</location>
    </subcellularLocation>
</comment>
<feature type="region of interest" description="Disordered" evidence="10">
    <location>
        <begin position="1"/>
        <end position="122"/>
    </location>
</feature>
<dbReference type="STRING" id="6832.A0A553PCJ5"/>
<dbReference type="Pfam" id="PF03826">
    <property type="entry name" value="OAR"/>
    <property type="match status" value="1"/>
</dbReference>
<keyword evidence="4 8" id="KW-0371">Homeobox</keyword>
<evidence type="ECO:0000256" key="8">
    <source>
        <dbReference type="PROSITE-ProRule" id="PRU00108"/>
    </source>
</evidence>
<dbReference type="InterPro" id="IPR052631">
    <property type="entry name" value="Paired_homeobox_Bicoid"/>
</dbReference>
<dbReference type="InterPro" id="IPR009057">
    <property type="entry name" value="Homeodomain-like_sf"/>
</dbReference>
<evidence type="ECO:0000259" key="12">
    <source>
        <dbReference type="PROSITE" id="PS50803"/>
    </source>
</evidence>
<dbReference type="InterPro" id="IPR003654">
    <property type="entry name" value="OAR_dom"/>
</dbReference>
<evidence type="ECO:0000256" key="10">
    <source>
        <dbReference type="SAM" id="MobiDB-lite"/>
    </source>
</evidence>
<dbReference type="CDD" id="cd00086">
    <property type="entry name" value="homeodomain"/>
    <property type="match status" value="1"/>
</dbReference>
<dbReference type="SUPFAM" id="SSF46689">
    <property type="entry name" value="Homeodomain-like"/>
    <property type="match status" value="1"/>
</dbReference>
<dbReference type="PROSITE" id="PS50071">
    <property type="entry name" value="HOMEOBOX_2"/>
    <property type="match status" value="1"/>
</dbReference>
<dbReference type="InterPro" id="IPR000047">
    <property type="entry name" value="HTH_motif"/>
</dbReference>
<feature type="compositionally biased region" description="Acidic residues" evidence="10">
    <location>
        <begin position="34"/>
        <end position="47"/>
    </location>
</feature>
<evidence type="ECO:0000313" key="13">
    <source>
        <dbReference type="EMBL" id="TRY75388.1"/>
    </source>
</evidence>
<dbReference type="InterPro" id="IPR001356">
    <property type="entry name" value="HD"/>
</dbReference>
<feature type="compositionally biased region" description="Low complexity" evidence="10">
    <location>
        <begin position="86"/>
        <end position="108"/>
    </location>
</feature>
<organism evidence="13 14">
    <name type="scientific">Tigriopus californicus</name>
    <name type="common">Marine copepod</name>
    <dbReference type="NCBI Taxonomy" id="6832"/>
    <lineage>
        <taxon>Eukaryota</taxon>
        <taxon>Metazoa</taxon>
        <taxon>Ecdysozoa</taxon>
        <taxon>Arthropoda</taxon>
        <taxon>Crustacea</taxon>
        <taxon>Multicrustacea</taxon>
        <taxon>Hexanauplia</taxon>
        <taxon>Copepoda</taxon>
        <taxon>Harpacticoida</taxon>
        <taxon>Harpacticidae</taxon>
        <taxon>Tigriopus</taxon>
    </lineage>
</organism>
<evidence type="ECO:0000256" key="2">
    <source>
        <dbReference type="ARBA" id="ARBA00022473"/>
    </source>
</evidence>
<dbReference type="Pfam" id="PF00046">
    <property type="entry name" value="Homeodomain"/>
    <property type="match status" value="1"/>
</dbReference>
<dbReference type="FunFam" id="1.10.10.60:FF:000057">
    <property type="entry name" value="Short stature homeobox 2"/>
    <property type="match status" value="1"/>
</dbReference>
<feature type="compositionally biased region" description="Low complexity" evidence="10">
    <location>
        <begin position="239"/>
        <end position="270"/>
    </location>
</feature>
<evidence type="ECO:0000259" key="11">
    <source>
        <dbReference type="PROSITE" id="PS50071"/>
    </source>
</evidence>
<dbReference type="PRINTS" id="PR00031">
    <property type="entry name" value="HTHREPRESSR"/>
</dbReference>
<dbReference type="Gene3D" id="1.10.10.60">
    <property type="entry name" value="Homeodomain-like"/>
    <property type="match status" value="1"/>
</dbReference>
<comment type="caution">
    <text evidence="13">The sequence shown here is derived from an EMBL/GenBank/DDBJ whole genome shotgun (WGS) entry which is preliminary data.</text>
</comment>
<keyword evidence="2" id="KW-0217">Developmental protein</keyword>
<evidence type="ECO:0000256" key="4">
    <source>
        <dbReference type="ARBA" id="ARBA00023155"/>
    </source>
</evidence>
<feature type="compositionally biased region" description="Polar residues" evidence="10">
    <location>
        <begin position="49"/>
        <end position="85"/>
    </location>
</feature>
<dbReference type="GO" id="GO:1990837">
    <property type="term" value="F:sequence-specific double-stranded DNA binding"/>
    <property type="evidence" value="ECO:0007669"/>
    <property type="project" value="TreeGrafter"/>
</dbReference>
<feature type="domain" description="OAR" evidence="12">
    <location>
        <begin position="407"/>
        <end position="420"/>
    </location>
</feature>
<feature type="compositionally biased region" description="Basic and acidic residues" evidence="10">
    <location>
        <begin position="20"/>
        <end position="33"/>
    </location>
</feature>
<dbReference type="PANTHER" id="PTHR46255">
    <property type="entry name" value="SHORT STATURE HOMEOBOX"/>
    <property type="match status" value="1"/>
</dbReference>
<protein>
    <recommendedName>
        <fullName evidence="7">Homeobox protein unc-4</fullName>
    </recommendedName>
</protein>
<comment type="similarity">
    <text evidence="6">Belongs to the paired homeobox family. Unc-4 subfamily.</text>
</comment>
<feature type="region of interest" description="Disordered" evidence="10">
    <location>
        <begin position="218"/>
        <end position="283"/>
    </location>
</feature>
<dbReference type="InterPro" id="IPR017970">
    <property type="entry name" value="Homeobox_CS"/>
</dbReference>
<feature type="DNA-binding region" description="Homeobox" evidence="8">
    <location>
        <begin position="113"/>
        <end position="172"/>
    </location>
</feature>
<gene>
    <name evidence="13" type="ORF">TCAL_06347</name>
</gene>
<dbReference type="SMART" id="SM00389">
    <property type="entry name" value="HOX"/>
    <property type="match status" value="1"/>
</dbReference>
<name>A0A553PCJ5_TIGCA</name>
<evidence type="ECO:0000256" key="1">
    <source>
        <dbReference type="ARBA" id="ARBA00004123"/>
    </source>
</evidence>
<feature type="domain" description="Homeobox" evidence="11">
    <location>
        <begin position="111"/>
        <end position="171"/>
    </location>
</feature>
<dbReference type="PROSITE" id="PS00027">
    <property type="entry name" value="HOMEOBOX_1"/>
    <property type="match status" value="1"/>
</dbReference>
<dbReference type="GO" id="GO:0005634">
    <property type="term" value="C:nucleus"/>
    <property type="evidence" value="ECO:0007669"/>
    <property type="project" value="UniProtKB-SubCell"/>
</dbReference>
<dbReference type="Proteomes" id="UP000318571">
    <property type="component" value="Chromosome 2"/>
</dbReference>
<evidence type="ECO:0000256" key="9">
    <source>
        <dbReference type="RuleBase" id="RU000682"/>
    </source>
</evidence>
<dbReference type="GO" id="GO:0000981">
    <property type="term" value="F:DNA-binding transcription factor activity, RNA polymerase II-specific"/>
    <property type="evidence" value="ECO:0007669"/>
    <property type="project" value="InterPro"/>
</dbReference>
<feature type="region of interest" description="Disordered" evidence="10">
    <location>
        <begin position="168"/>
        <end position="191"/>
    </location>
</feature>
<evidence type="ECO:0000256" key="5">
    <source>
        <dbReference type="ARBA" id="ARBA00023242"/>
    </source>
</evidence>
<evidence type="ECO:0000256" key="3">
    <source>
        <dbReference type="ARBA" id="ARBA00023125"/>
    </source>
</evidence>
<proteinExistence type="inferred from homology"/>
<keyword evidence="5 8" id="KW-0539">Nucleus</keyword>
<dbReference type="OrthoDB" id="6159439at2759"/>
<accession>A0A553PCJ5</accession>
<keyword evidence="3 8" id="KW-0238">DNA-binding</keyword>
<reference evidence="13 14" key="1">
    <citation type="journal article" date="2018" name="Nat. Ecol. Evol.">
        <title>Genomic signatures of mitonuclear coevolution across populations of Tigriopus californicus.</title>
        <authorList>
            <person name="Barreto F.S."/>
            <person name="Watson E.T."/>
            <person name="Lima T.G."/>
            <person name="Willett C.S."/>
            <person name="Edmands S."/>
            <person name="Li W."/>
            <person name="Burton R.S."/>
        </authorList>
    </citation>
    <scope>NUCLEOTIDE SEQUENCE [LARGE SCALE GENOMIC DNA]</scope>
    <source>
        <strain evidence="13 14">San Diego</strain>
    </source>
</reference>
<keyword evidence="14" id="KW-1185">Reference proteome</keyword>
<dbReference type="AlphaFoldDB" id="A0A553PCJ5"/>
<dbReference type="PROSITE" id="PS50803">
    <property type="entry name" value="OAR"/>
    <property type="match status" value="1"/>
</dbReference>
<dbReference type="PANTHER" id="PTHR46255:SF3">
    <property type="entry name" value="HOMEOBOX DOMAIN-CONTAINING PROTEIN"/>
    <property type="match status" value="1"/>
</dbReference>
<sequence length="429" mass="45765">MFQCSDMDVMSEVNESEAMDLSKMEEDSIKIEEVDVETVEETGDLDLPDTTSNSNDPPSGLSSEDNIPSSTSHQETSEGGINQDGSTSKSQRTSSCSSLGLSSSSSSSQNNKPRRSRTNFTLEQLNELERLFDETHYPDAFMREELSDRLGLSEARVQVWFQNRRAKCRKHESQHYKGSSSAPTPIGNINLPVSGSSQSLVSMGTPISAVPGSRLAGLLRSSTGPLPPPSPALGHGSKNSNGSSTPPLLSPLSAGPNISNNNNNNNSPHHSNPDAVDLSRGTPLPKATFTERLKEHALRNFDSHSRALLNAQQYAAVAVAALKSSNNPSPFLSSFSNSLLVSSLLQSSKSQSTASDTPLFPPFPAALFSSPHTSMASLPFSSALPSMSLGPHNGSLPSLDPFKSKSSSIADLRLKAKRHQEALGISESD</sequence>
<evidence type="ECO:0000256" key="6">
    <source>
        <dbReference type="ARBA" id="ARBA00038351"/>
    </source>
</evidence>
<evidence type="ECO:0000313" key="14">
    <source>
        <dbReference type="Proteomes" id="UP000318571"/>
    </source>
</evidence>
<dbReference type="EMBL" id="VCGU01000005">
    <property type="protein sequence ID" value="TRY75388.1"/>
    <property type="molecule type" value="Genomic_DNA"/>
</dbReference>
<evidence type="ECO:0000256" key="7">
    <source>
        <dbReference type="ARBA" id="ARBA00069290"/>
    </source>
</evidence>